<dbReference type="STRING" id="1271860.SAMN05216174_102411"/>
<gene>
    <name evidence="2" type="ORF">SAMN05216174_102411</name>
</gene>
<accession>A0A1G6M7L9</accession>
<dbReference type="EMBL" id="FMZZ01000002">
    <property type="protein sequence ID" value="SDC51489.1"/>
    <property type="molecule type" value="Genomic_DNA"/>
</dbReference>
<sequence>MMRYARHAALGAVACLALTGCGGIEELGVPTASGPRGSSSDKQAGASGGGKEFTPSEDNQDPTRKIDGVVEAEYEPGKHVKADQRVAYDRKPPLGGAHDGIWAACNGVIYPTAIRTENLVHSMEHGAVWLSYDPAKVTGDDVVALAERVQAKPYTVMSPFPGQPKPVSVQSWGRQLQVDEVDDPRIDQFITATRANPYLSPEPGASCDMVDADLFDQDAPPPFDPTAPGPDAVPPTGE</sequence>
<dbReference type="Proteomes" id="UP000199501">
    <property type="component" value="Unassembled WGS sequence"/>
</dbReference>
<evidence type="ECO:0000313" key="2">
    <source>
        <dbReference type="EMBL" id="SDC51489.1"/>
    </source>
</evidence>
<feature type="region of interest" description="Disordered" evidence="1">
    <location>
        <begin position="30"/>
        <end position="63"/>
    </location>
</feature>
<name>A0A1G6M7L9_9PSEU</name>
<dbReference type="RefSeq" id="WP_091449159.1">
    <property type="nucleotide sequence ID" value="NZ_FMZZ01000002.1"/>
</dbReference>
<dbReference type="AlphaFoldDB" id="A0A1G6M7L9"/>
<proteinExistence type="predicted"/>
<dbReference type="InterPro" id="IPR021454">
    <property type="entry name" value="DUF3105"/>
</dbReference>
<feature type="region of interest" description="Disordered" evidence="1">
    <location>
        <begin position="200"/>
        <end position="238"/>
    </location>
</feature>
<dbReference type="Pfam" id="PF11303">
    <property type="entry name" value="DUF3105"/>
    <property type="match status" value="1"/>
</dbReference>
<dbReference type="PROSITE" id="PS51257">
    <property type="entry name" value="PROKAR_LIPOPROTEIN"/>
    <property type="match status" value="1"/>
</dbReference>
<evidence type="ECO:0008006" key="4">
    <source>
        <dbReference type="Google" id="ProtNLM"/>
    </source>
</evidence>
<evidence type="ECO:0000256" key="1">
    <source>
        <dbReference type="SAM" id="MobiDB-lite"/>
    </source>
</evidence>
<organism evidence="2 3">
    <name type="scientific">Actinokineospora iranica</name>
    <dbReference type="NCBI Taxonomy" id="1271860"/>
    <lineage>
        <taxon>Bacteria</taxon>
        <taxon>Bacillati</taxon>
        <taxon>Actinomycetota</taxon>
        <taxon>Actinomycetes</taxon>
        <taxon>Pseudonocardiales</taxon>
        <taxon>Pseudonocardiaceae</taxon>
        <taxon>Actinokineospora</taxon>
    </lineage>
</organism>
<reference evidence="3" key="1">
    <citation type="submission" date="2016-10" db="EMBL/GenBank/DDBJ databases">
        <authorList>
            <person name="Varghese N."/>
            <person name="Submissions S."/>
        </authorList>
    </citation>
    <scope>NUCLEOTIDE SEQUENCE [LARGE SCALE GENOMIC DNA]</scope>
    <source>
        <strain evidence="3">IBRC-M 10403</strain>
    </source>
</reference>
<dbReference type="OrthoDB" id="164831at2"/>
<evidence type="ECO:0000313" key="3">
    <source>
        <dbReference type="Proteomes" id="UP000199501"/>
    </source>
</evidence>
<protein>
    <recommendedName>
        <fullName evidence="4">DUF3105 domain-containing protein</fullName>
    </recommendedName>
</protein>
<feature type="compositionally biased region" description="Pro residues" evidence="1">
    <location>
        <begin position="219"/>
        <end position="238"/>
    </location>
</feature>
<keyword evidence="3" id="KW-1185">Reference proteome</keyword>